<accession>A0A486UJB7</accession>
<reference evidence="2" key="1">
    <citation type="submission" date="2019-03" db="EMBL/GenBank/DDBJ databases">
        <authorList>
            <consortium name="Pathogen Informatics"/>
        </authorList>
    </citation>
    <scope>NUCLEOTIDE SEQUENCE</scope>
    <source>
        <strain evidence="2">5012STDY7626466</strain>
        <strain evidence="1 3">EuSCAPE_AT029</strain>
    </source>
</reference>
<gene>
    <name evidence="1" type="ORF">SAMEA3499901_05347</name>
    <name evidence="2" type="ORF">SAMEA4873656_05562</name>
</gene>
<sequence>MKQITQLIEVMLVGRGGDQAVGQATLGIDTNVGLHAKVPLIAFLGLMHLRIALLLFVLGRAGCLNDGGIHQSALGHHDACFGQPAIDGLEQLTGQLMLLEQVAEIHDGGAIRQGAIQG</sequence>
<evidence type="ECO:0000313" key="1">
    <source>
        <dbReference type="EMBL" id="SXN34283.1"/>
    </source>
</evidence>
<dbReference type="AlphaFoldDB" id="A0A486UJB7"/>
<evidence type="ECO:0000313" key="3">
    <source>
        <dbReference type="Proteomes" id="UP000259975"/>
    </source>
</evidence>
<dbReference type="Proteomes" id="UP000259975">
    <property type="component" value="Unassembled WGS sequence"/>
</dbReference>
<organism evidence="2">
    <name type="scientific">Klebsiella pneumoniae</name>
    <dbReference type="NCBI Taxonomy" id="573"/>
    <lineage>
        <taxon>Bacteria</taxon>
        <taxon>Pseudomonadati</taxon>
        <taxon>Pseudomonadota</taxon>
        <taxon>Gammaproteobacteria</taxon>
        <taxon>Enterobacterales</taxon>
        <taxon>Enterobacteriaceae</taxon>
        <taxon>Klebsiella/Raoultella group</taxon>
        <taxon>Klebsiella</taxon>
        <taxon>Klebsiella pneumoniae complex</taxon>
    </lineage>
</organism>
<dbReference type="EMBL" id="CAAHCZ010000057">
    <property type="protein sequence ID" value="VGM38414.1"/>
    <property type="molecule type" value="Genomic_DNA"/>
</dbReference>
<name>A0A486UJB7_KLEPN</name>
<evidence type="ECO:0000313" key="2">
    <source>
        <dbReference type="EMBL" id="VGM38414.1"/>
    </source>
</evidence>
<dbReference type="EMBL" id="UKGE01000074">
    <property type="protein sequence ID" value="SXN34283.1"/>
    <property type="molecule type" value="Genomic_DNA"/>
</dbReference>
<proteinExistence type="predicted"/>
<protein>
    <submittedName>
        <fullName evidence="2">Uncharacterized protein</fullName>
    </submittedName>
</protein>